<evidence type="ECO:0000313" key="2">
    <source>
        <dbReference type="EMBL" id="OIR11748.1"/>
    </source>
</evidence>
<dbReference type="EMBL" id="MLJW01000019">
    <property type="protein sequence ID" value="OIR11748.1"/>
    <property type="molecule type" value="Genomic_DNA"/>
</dbReference>
<comment type="caution">
    <text evidence="2">The sequence shown here is derived from an EMBL/GenBank/DDBJ whole genome shotgun (WGS) entry which is preliminary data.</text>
</comment>
<sequence length="194" mass="20934">MKTLQSKTIWIGVALALLMAMTRFNHFGSSAALPDASYAVYFLGGLFLGRIRGALLVLALLLVEAVLVDYYAINFRGVSGWCVTSAYGFLVFAYASLWFVGRWYAPRHDLTGKSLLGLFVAAVVAGSLAFVIANVSFYLLAGYFGRMSAAEYTSSVAQYFGPYVEVAVMYIGGAVVLQMLYSILTGKQHGAKAA</sequence>
<reference evidence="2" key="1">
    <citation type="submission" date="2016-10" db="EMBL/GenBank/DDBJ databases">
        <title>Sequence of Gallionella enrichment culture.</title>
        <authorList>
            <person name="Poehlein A."/>
            <person name="Muehling M."/>
            <person name="Daniel R."/>
        </authorList>
    </citation>
    <scope>NUCLEOTIDE SEQUENCE</scope>
</reference>
<gene>
    <name evidence="2" type="ORF">GALL_66040</name>
</gene>
<accession>A0A1J5TDA7</accession>
<dbReference type="AlphaFoldDB" id="A0A1J5TDA7"/>
<name>A0A1J5TDA7_9ZZZZ</name>
<keyword evidence="1" id="KW-1133">Transmembrane helix</keyword>
<evidence type="ECO:0000256" key="1">
    <source>
        <dbReference type="SAM" id="Phobius"/>
    </source>
</evidence>
<feature type="transmembrane region" description="Helical" evidence="1">
    <location>
        <begin position="160"/>
        <end position="184"/>
    </location>
</feature>
<keyword evidence="1" id="KW-0812">Transmembrane</keyword>
<feature type="transmembrane region" description="Helical" evidence="1">
    <location>
        <begin position="85"/>
        <end position="104"/>
    </location>
</feature>
<protein>
    <submittedName>
        <fullName evidence="2">Uncharacterized protein</fullName>
    </submittedName>
</protein>
<feature type="transmembrane region" description="Helical" evidence="1">
    <location>
        <begin position="55"/>
        <end position="73"/>
    </location>
</feature>
<feature type="transmembrane region" description="Helical" evidence="1">
    <location>
        <begin position="116"/>
        <end position="140"/>
    </location>
</feature>
<organism evidence="2">
    <name type="scientific">mine drainage metagenome</name>
    <dbReference type="NCBI Taxonomy" id="410659"/>
    <lineage>
        <taxon>unclassified sequences</taxon>
        <taxon>metagenomes</taxon>
        <taxon>ecological metagenomes</taxon>
    </lineage>
</organism>
<proteinExistence type="predicted"/>
<keyword evidence="1" id="KW-0472">Membrane</keyword>
<feature type="transmembrane region" description="Helical" evidence="1">
    <location>
        <begin position="7"/>
        <end position="25"/>
    </location>
</feature>